<evidence type="ECO:0000313" key="1">
    <source>
        <dbReference type="EMBL" id="KAG8006283.1"/>
    </source>
</evidence>
<keyword evidence="2" id="KW-1185">Reference proteome</keyword>
<name>A0ACB7EX68_NIBAL</name>
<dbReference type="EMBL" id="CM024809">
    <property type="protein sequence ID" value="KAG8006283.1"/>
    <property type="molecule type" value="Genomic_DNA"/>
</dbReference>
<reference evidence="1" key="1">
    <citation type="submission" date="2020-04" db="EMBL/GenBank/DDBJ databases">
        <title>A chromosome-scale assembly and high-density genetic map of the yellow drum (Nibea albiflora) genome.</title>
        <authorList>
            <person name="Xu D."/>
            <person name="Zhang W."/>
            <person name="Chen R."/>
            <person name="Tan P."/>
            <person name="Wang L."/>
            <person name="Song H."/>
            <person name="Tian L."/>
            <person name="Zhu Q."/>
            <person name="Wang B."/>
        </authorList>
    </citation>
    <scope>NUCLEOTIDE SEQUENCE</scope>
    <source>
        <strain evidence="1">ZJHYS-2018</strain>
    </source>
</reference>
<organism evidence="1 2">
    <name type="scientific">Nibea albiflora</name>
    <name type="common">Yellow drum</name>
    <name type="synonym">Corvina albiflora</name>
    <dbReference type="NCBI Taxonomy" id="240163"/>
    <lineage>
        <taxon>Eukaryota</taxon>
        <taxon>Metazoa</taxon>
        <taxon>Chordata</taxon>
        <taxon>Craniata</taxon>
        <taxon>Vertebrata</taxon>
        <taxon>Euteleostomi</taxon>
        <taxon>Actinopterygii</taxon>
        <taxon>Neopterygii</taxon>
        <taxon>Teleostei</taxon>
        <taxon>Neoteleostei</taxon>
        <taxon>Acanthomorphata</taxon>
        <taxon>Eupercaria</taxon>
        <taxon>Sciaenidae</taxon>
        <taxon>Nibea</taxon>
    </lineage>
</organism>
<protein>
    <submittedName>
        <fullName evidence="1">Uncharacterized protein</fullName>
    </submittedName>
</protein>
<proteinExistence type="predicted"/>
<evidence type="ECO:0000313" key="2">
    <source>
        <dbReference type="Proteomes" id="UP000805704"/>
    </source>
</evidence>
<accession>A0ACB7EX68</accession>
<sequence length="154" mass="16845">MDSIFLPRQQRKPKCRNRATASPFASALRLKAAPQRISQHRFRWTGDWRGDFKLLGPFPFRGHTTLVFVVVETRVGVAEWTASFFLASSASLNVETGPPSSPFASALRLKSGTAAHLQHRFRVRRGGDDVAGPGAGALGLPMIPRGNFTGFKAL</sequence>
<dbReference type="Proteomes" id="UP000805704">
    <property type="component" value="Chromosome 21"/>
</dbReference>
<gene>
    <name evidence="1" type="ORF">GBF38_005522</name>
</gene>
<comment type="caution">
    <text evidence="1">The sequence shown here is derived from an EMBL/GenBank/DDBJ whole genome shotgun (WGS) entry which is preliminary data.</text>
</comment>